<proteinExistence type="predicted"/>
<accession>A0ACC6QJX0</accession>
<comment type="caution">
    <text evidence="1">The sequence shown here is derived from an EMBL/GenBank/DDBJ whole genome shotgun (WGS) entry which is preliminary data.</text>
</comment>
<dbReference type="EMBL" id="JBBKAI010000002">
    <property type="protein sequence ID" value="MEJ8658825.1"/>
    <property type="molecule type" value="Genomic_DNA"/>
</dbReference>
<evidence type="ECO:0000313" key="2">
    <source>
        <dbReference type="Proteomes" id="UP001375539"/>
    </source>
</evidence>
<keyword evidence="2" id="KW-1185">Reference proteome</keyword>
<gene>
    <name evidence="1" type="ORF">WKI58_20280</name>
</gene>
<sequence length="791" mass="88648">MTTAAATLQPLPSQTIPDDTPVFGGHRNLILGVEVPLFGQTRNWPGDCLRRPANRVKSAWQASFPTDPFWNLRTREIAFGMLNSSHKILRDVDLFFRAENWSLSSVKEMCDKMRLIAKWAVEQEMPHDLAAWAADDWQDYLDHHALTSGPSTLANDVLTIRRLLDFAPLLTGGGLIEDPWPGKSASEVAERTYTGELSTPSIPPAIWWPLLRAGWFYIDEMAPQILERRDQQAAAVAASAGTRRQTHRARDIDAKLAAWVQDPASLVPVHARDYRGYPAGTVMWSTLSLWLTGGVSQGVFKTGRDSDRHQMRRRMVRRLVDAGRVRPITAAEGRAALGDIDRPVRGRNRRPDDLDAQVQQWLAVPANRIPVRREASVHGPAGEPVWLTLEGRVFGTVTRANVFTSGTARTRQRQQWVREAITEDRSDYVEDGDLEHALRMVRAACYIFIAALTLMRDSELQEIERDSVVQHFGSPAIASRKVKHDESRPRLKWWITEPVAQAVAVAERLSWHDSHIFATLAPPSRFLPEGTRGRAGFDAFRDIDFFIENINQTLDRTGLEAIPEGLVRPHMFRKTMAIITAQQPDGEIALGIQIKHAARRALANRVTAGYGRMDANWSKEFDNQLELAAARKLVELLKARRQGDPVAVGPGAARLHAGLDKVITSMDSDPHLQAQIADERMQVSLLRDEFAQLHFGTINHCLWQASTAECQNQLPAEQRGKQPLLGACQPGKCRNSVLTLKNAPYWIAEEGDLQDTLRHERLSPPRRESLEIRLAEVQAVTAQFATLEGDL</sequence>
<protein>
    <submittedName>
        <fullName evidence="1">Uncharacterized protein</fullName>
    </submittedName>
</protein>
<reference evidence="1" key="1">
    <citation type="submission" date="2024-03" db="EMBL/GenBank/DDBJ databases">
        <title>Novel Streptomyces species of biotechnological and ecological value are a feature of Machair soil.</title>
        <authorList>
            <person name="Prole J.R."/>
            <person name="Goodfellow M."/>
            <person name="Allenby N."/>
            <person name="Ward A.C."/>
        </authorList>
    </citation>
    <scope>NUCLEOTIDE SEQUENCE</scope>
    <source>
        <strain evidence="1">MS1.AVA.4</strain>
    </source>
</reference>
<dbReference type="Proteomes" id="UP001375539">
    <property type="component" value="Unassembled WGS sequence"/>
</dbReference>
<evidence type="ECO:0000313" key="1">
    <source>
        <dbReference type="EMBL" id="MEJ8658825.1"/>
    </source>
</evidence>
<organism evidence="1 2">
    <name type="scientific">Streptomyces pratisoli</name>
    <dbReference type="NCBI Taxonomy" id="3139917"/>
    <lineage>
        <taxon>Bacteria</taxon>
        <taxon>Bacillati</taxon>
        <taxon>Actinomycetota</taxon>
        <taxon>Actinomycetes</taxon>
        <taxon>Kitasatosporales</taxon>
        <taxon>Streptomycetaceae</taxon>
        <taxon>Streptomyces</taxon>
    </lineage>
</organism>
<name>A0ACC6QJX0_9ACTN</name>